<evidence type="ECO:0000313" key="2">
    <source>
        <dbReference type="EMBL" id="KAA1178352.1"/>
    </source>
</evidence>
<keyword evidence="1" id="KW-0732">Signal</keyword>
<comment type="caution">
    <text evidence="2">The sequence shown here is derived from an EMBL/GenBank/DDBJ whole genome shotgun (WGS) entry which is preliminary data.</text>
</comment>
<dbReference type="EMBL" id="VNIP01000011">
    <property type="protein sequence ID" value="KAA1178352.1"/>
    <property type="molecule type" value="Genomic_DNA"/>
</dbReference>
<sequence length="131" mass="13838">MMNKFLISAALGMALFGTTLPALAQNFQNLPLRNPHQQPEGYISVQSGISISYPVADGDSEEQQEKALKSFYKIAASSCATLLDTIADACEISAMSSNSSVNNLDNRGARLSINGQVTMSVKLKPAAAAAK</sequence>
<feature type="signal peptide" evidence="1">
    <location>
        <begin position="1"/>
        <end position="24"/>
    </location>
</feature>
<dbReference type="AlphaFoldDB" id="A0A5B0VUI8"/>
<protein>
    <recommendedName>
        <fullName evidence="4">UrcA family protein</fullName>
    </recommendedName>
</protein>
<evidence type="ECO:0000313" key="3">
    <source>
        <dbReference type="Proteomes" id="UP000323608"/>
    </source>
</evidence>
<proteinExistence type="predicted"/>
<evidence type="ECO:0000256" key="1">
    <source>
        <dbReference type="SAM" id="SignalP"/>
    </source>
</evidence>
<dbReference type="OrthoDB" id="8401393at2"/>
<organism evidence="2 3">
    <name type="scientific">Rhizobium tropici</name>
    <dbReference type="NCBI Taxonomy" id="398"/>
    <lineage>
        <taxon>Bacteria</taxon>
        <taxon>Pseudomonadati</taxon>
        <taxon>Pseudomonadota</taxon>
        <taxon>Alphaproteobacteria</taxon>
        <taxon>Hyphomicrobiales</taxon>
        <taxon>Rhizobiaceae</taxon>
        <taxon>Rhizobium/Agrobacterium group</taxon>
        <taxon>Rhizobium</taxon>
    </lineage>
</organism>
<name>A0A5B0VUI8_RHITR</name>
<reference evidence="2 3" key="1">
    <citation type="submission" date="2019-07" db="EMBL/GenBank/DDBJ databases">
        <title>The Draft Genome Sequence of Rhizobium tropici SARCC-755 Associated with Superior Nodulation on Pigeonpea (Cajanus cajan (L.) Millsp.).</title>
        <authorList>
            <person name="Bopape F.L."/>
            <person name="Hassen A.I."/>
            <person name="Swanevelder Z.H."/>
            <person name="Gwata E.T."/>
        </authorList>
    </citation>
    <scope>NUCLEOTIDE SEQUENCE [LARGE SCALE GENOMIC DNA]</scope>
    <source>
        <strain evidence="2 3">SARCC-755</strain>
    </source>
</reference>
<dbReference type="Proteomes" id="UP000323608">
    <property type="component" value="Unassembled WGS sequence"/>
</dbReference>
<evidence type="ECO:0008006" key="4">
    <source>
        <dbReference type="Google" id="ProtNLM"/>
    </source>
</evidence>
<accession>A0A5B0VUI8</accession>
<gene>
    <name evidence="2" type="ORF">FP026_21585</name>
</gene>
<feature type="chain" id="PRO_5022834369" description="UrcA family protein" evidence="1">
    <location>
        <begin position="25"/>
        <end position="131"/>
    </location>
</feature>